<evidence type="ECO:0000313" key="2">
    <source>
        <dbReference type="Proteomes" id="UP000231203"/>
    </source>
</evidence>
<evidence type="ECO:0000313" key="1">
    <source>
        <dbReference type="EMBL" id="PIE63198.1"/>
    </source>
</evidence>
<sequence length="72" mass="8342">MTTAVRITEELVREARIYSKIDKRSLTGQIEHWARIGKCAEENPDLTYDLIKEILIGIAELEYGERTEYQLG</sequence>
<gene>
    <name evidence="1" type="ORF">CSA25_01710</name>
</gene>
<protein>
    <recommendedName>
        <fullName evidence="3">ParD-like antitoxin of type II toxin-antitoxin system</fullName>
    </recommendedName>
</protein>
<dbReference type="Pfam" id="PF11903">
    <property type="entry name" value="ParD_like"/>
    <property type="match status" value="1"/>
</dbReference>
<reference evidence="1 2" key="1">
    <citation type="submission" date="2017-10" db="EMBL/GenBank/DDBJ databases">
        <title>Novel microbial diversity and functional potential in the marine mammal oral microbiome.</title>
        <authorList>
            <person name="Dudek N.K."/>
            <person name="Sun C.L."/>
            <person name="Burstein D."/>
            <person name="Kantor R.S."/>
            <person name="Aliaga Goltsman D.S."/>
            <person name="Bik E.M."/>
            <person name="Thomas B.C."/>
            <person name="Banfield J.F."/>
            <person name="Relman D.A."/>
        </authorList>
    </citation>
    <scope>NUCLEOTIDE SEQUENCE [LARGE SCALE GENOMIC DNA]</scope>
    <source>
        <strain evidence="1">DOLJORAL78_47_202</strain>
    </source>
</reference>
<dbReference type="InterPro" id="IPR021831">
    <property type="entry name" value="ParD-like"/>
</dbReference>
<comment type="caution">
    <text evidence="1">The sequence shown here is derived from an EMBL/GenBank/DDBJ whole genome shotgun (WGS) entry which is preliminary data.</text>
</comment>
<dbReference type="Proteomes" id="UP000231203">
    <property type="component" value="Unassembled WGS sequence"/>
</dbReference>
<evidence type="ECO:0008006" key="3">
    <source>
        <dbReference type="Google" id="ProtNLM"/>
    </source>
</evidence>
<accession>A0A2G6MSX2</accession>
<dbReference type="AlphaFoldDB" id="A0A2G6MSX2"/>
<proteinExistence type="predicted"/>
<dbReference type="EMBL" id="PDTI01000014">
    <property type="protein sequence ID" value="PIE63198.1"/>
    <property type="molecule type" value="Genomic_DNA"/>
</dbReference>
<organism evidence="1 2">
    <name type="scientific">Desulfobacter postgatei</name>
    <dbReference type="NCBI Taxonomy" id="2293"/>
    <lineage>
        <taxon>Bacteria</taxon>
        <taxon>Pseudomonadati</taxon>
        <taxon>Thermodesulfobacteriota</taxon>
        <taxon>Desulfobacteria</taxon>
        <taxon>Desulfobacterales</taxon>
        <taxon>Desulfobacteraceae</taxon>
        <taxon>Desulfobacter</taxon>
    </lineage>
</organism>
<name>A0A2G6MSX2_9BACT</name>